<dbReference type="InterPro" id="IPR002168">
    <property type="entry name" value="Lipase_GDXG_HIS_AS"/>
</dbReference>
<dbReference type="GO" id="GO:0016787">
    <property type="term" value="F:hydrolase activity"/>
    <property type="evidence" value="ECO:0007669"/>
    <property type="project" value="UniProtKB-KW"/>
</dbReference>
<reference evidence="5 6" key="1">
    <citation type="journal article" date="2019" name="Sci. Rep.">
        <title>Comparative genomics of chytrid fungi reveal insights into the obligate biotrophic and pathogenic lifestyle of Synchytrium endobioticum.</title>
        <authorList>
            <person name="van de Vossenberg B.T.L.H."/>
            <person name="Warris S."/>
            <person name="Nguyen H.D.T."/>
            <person name="van Gent-Pelzer M.P.E."/>
            <person name="Joly D.L."/>
            <person name="van de Geest H.C."/>
            <person name="Bonants P.J.M."/>
            <person name="Smith D.S."/>
            <person name="Levesque C.A."/>
            <person name="van der Lee T.A.J."/>
        </authorList>
    </citation>
    <scope>NUCLEOTIDE SEQUENCE [LARGE SCALE GENOMIC DNA]</scope>
    <source>
        <strain evidence="5 6">CBS 675.73</strain>
    </source>
</reference>
<dbReference type="PANTHER" id="PTHR48081">
    <property type="entry name" value="AB HYDROLASE SUPERFAMILY PROTEIN C4A8.06C"/>
    <property type="match status" value="1"/>
</dbReference>
<organism evidence="5 6">
    <name type="scientific">Chytriomyces confervae</name>
    <dbReference type="NCBI Taxonomy" id="246404"/>
    <lineage>
        <taxon>Eukaryota</taxon>
        <taxon>Fungi</taxon>
        <taxon>Fungi incertae sedis</taxon>
        <taxon>Chytridiomycota</taxon>
        <taxon>Chytridiomycota incertae sedis</taxon>
        <taxon>Chytridiomycetes</taxon>
        <taxon>Chytridiales</taxon>
        <taxon>Chytriomycetaceae</taxon>
        <taxon>Chytriomyces</taxon>
    </lineage>
</organism>
<dbReference type="InterPro" id="IPR050300">
    <property type="entry name" value="GDXG_lipolytic_enzyme"/>
</dbReference>
<keyword evidence="6" id="KW-1185">Reference proteome</keyword>
<dbReference type="SUPFAM" id="SSF53474">
    <property type="entry name" value="alpha/beta-Hydrolases"/>
    <property type="match status" value="1"/>
</dbReference>
<dbReference type="Proteomes" id="UP000320333">
    <property type="component" value="Unassembled WGS sequence"/>
</dbReference>
<proteinExistence type="inferred from homology"/>
<evidence type="ECO:0000313" key="6">
    <source>
        <dbReference type="Proteomes" id="UP000320333"/>
    </source>
</evidence>
<accession>A0A507F1C5</accession>
<dbReference type="InterPro" id="IPR029058">
    <property type="entry name" value="AB_hydrolase_fold"/>
</dbReference>
<keyword evidence="2" id="KW-0378">Hydrolase</keyword>
<dbReference type="InterPro" id="IPR013094">
    <property type="entry name" value="AB_hydrolase_3"/>
</dbReference>
<feature type="compositionally biased region" description="Polar residues" evidence="3">
    <location>
        <begin position="560"/>
        <end position="570"/>
    </location>
</feature>
<feature type="region of interest" description="Disordered" evidence="3">
    <location>
        <begin position="533"/>
        <end position="584"/>
    </location>
</feature>
<dbReference type="Pfam" id="PF07859">
    <property type="entry name" value="Abhydrolase_3"/>
    <property type="match status" value="1"/>
</dbReference>
<dbReference type="STRING" id="246404.A0A507F1C5"/>
<comment type="similarity">
    <text evidence="1">Belongs to the 'GDXG' lipolytic enzyme family.</text>
</comment>
<gene>
    <name evidence="5" type="ORF">CcCBS67573_g06661</name>
</gene>
<dbReference type="OrthoDB" id="408631at2759"/>
<dbReference type="PANTHER" id="PTHR48081:SF8">
    <property type="entry name" value="ALPHA_BETA HYDROLASE FOLD-3 DOMAIN-CONTAINING PROTEIN-RELATED"/>
    <property type="match status" value="1"/>
</dbReference>
<evidence type="ECO:0000259" key="4">
    <source>
        <dbReference type="Pfam" id="PF07859"/>
    </source>
</evidence>
<dbReference type="AlphaFoldDB" id="A0A507F1C5"/>
<dbReference type="PROSITE" id="PS01173">
    <property type="entry name" value="LIPASE_GDXG_HIS"/>
    <property type="match status" value="1"/>
</dbReference>
<dbReference type="EMBL" id="QEAP01000296">
    <property type="protein sequence ID" value="TPX70089.1"/>
    <property type="molecule type" value="Genomic_DNA"/>
</dbReference>
<evidence type="ECO:0000256" key="1">
    <source>
        <dbReference type="ARBA" id="ARBA00010515"/>
    </source>
</evidence>
<evidence type="ECO:0000256" key="2">
    <source>
        <dbReference type="ARBA" id="ARBA00022801"/>
    </source>
</evidence>
<dbReference type="Gene3D" id="3.40.50.1820">
    <property type="entry name" value="alpha/beta hydrolase"/>
    <property type="match status" value="1"/>
</dbReference>
<protein>
    <recommendedName>
        <fullName evidence="4">Alpha/beta hydrolase fold-3 domain-containing protein</fullName>
    </recommendedName>
</protein>
<name>A0A507F1C5_9FUNG</name>
<feature type="compositionally biased region" description="Basic and acidic residues" evidence="3">
    <location>
        <begin position="477"/>
        <end position="493"/>
    </location>
</feature>
<sequence length="584" mass="63248">MSGEEGVPARTNTTKRHPGWTPLLNAGIQGLRSLIGAVNTHELQPETLSRLRSIADFGAVPTNPHVSIDKTYVPRVSTPPMIAALAPLGLQVEDTVGFLKAEWLTYHRSLFSMHSADHPAENGSNSVARPGERVILYLHGGAYCLCSRKTHRGITWKLAKYAECRVLSVDYRLAPEFVFPLALHDAISAYSFLVNPPANFNSHAYHPSQVVIMGDSAGGNLATALMLWLRDHGPQCGLAMPGGVGLLSPWLDLTQSMPSVVSNGQFDYLPDKVLGKILNENRGQYYTKDNSQLSHPLVSPLFSSEISERPTCPILIHVGEVERLRDENLAFFNNFSKSPIHLEMFDAMVHVFHMFNVIYPLADFALERLGSFAQRVTAPDFNPSKFGRSSVRVSSDTGFHISELTREQVHAYLSVSVSDIRKKQESAQPETDASARPARADGGTGQGARILGSDGGGSFVDSPAIMDSGPKFSVNESAEKARREAVSSSKADEATTVTSLEASVEGIHITSSSANTEIVRSEDNGNIAVEKAVSSELKRSTNGDSVQSLRSEAVDLKNSVPGTVTEQVPAQSKVDAKIGSLDFQ</sequence>
<feature type="region of interest" description="Disordered" evidence="3">
    <location>
        <begin position="423"/>
        <end position="494"/>
    </location>
</feature>
<comment type="caution">
    <text evidence="5">The sequence shown here is derived from an EMBL/GenBank/DDBJ whole genome shotgun (WGS) entry which is preliminary data.</text>
</comment>
<evidence type="ECO:0000313" key="5">
    <source>
        <dbReference type="EMBL" id="TPX70089.1"/>
    </source>
</evidence>
<feature type="domain" description="Alpha/beta hydrolase fold-3" evidence="4">
    <location>
        <begin position="135"/>
        <end position="354"/>
    </location>
</feature>
<evidence type="ECO:0000256" key="3">
    <source>
        <dbReference type="SAM" id="MobiDB-lite"/>
    </source>
</evidence>